<name>A0A8T2QJ88_CERRI</name>
<keyword evidence="5" id="KW-0812">Transmembrane</keyword>
<dbReference type="SMART" id="SM00184">
    <property type="entry name" value="RING"/>
    <property type="match status" value="1"/>
</dbReference>
<dbReference type="AlphaFoldDB" id="A0A8T2QJ88"/>
<comment type="caution">
    <text evidence="7">The sequence shown here is derived from an EMBL/GenBank/DDBJ whole genome shotgun (WGS) entry which is preliminary data.</text>
</comment>
<dbReference type="OrthoDB" id="8062037at2759"/>
<dbReference type="CDD" id="cd16461">
    <property type="entry name" value="RING-H2_EL5-like"/>
    <property type="match status" value="1"/>
</dbReference>
<keyword evidence="5" id="KW-1133">Transmembrane helix</keyword>
<organism evidence="7 8">
    <name type="scientific">Ceratopteris richardii</name>
    <name type="common">Triangle waterfern</name>
    <dbReference type="NCBI Taxonomy" id="49495"/>
    <lineage>
        <taxon>Eukaryota</taxon>
        <taxon>Viridiplantae</taxon>
        <taxon>Streptophyta</taxon>
        <taxon>Embryophyta</taxon>
        <taxon>Tracheophyta</taxon>
        <taxon>Polypodiopsida</taxon>
        <taxon>Polypodiidae</taxon>
        <taxon>Polypodiales</taxon>
        <taxon>Pteridineae</taxon>
        <taxon>Pteridaceae</taxon>
        <taxon>Parkerioideae</taxon>
        <taxon>Ceratopteris</taxon>
    </lineage>
</organism>
<evidence type="ECO:0000313" key="8">
    <source>
        <dbReference type="Proteomes" id="UP000825935"/>
    </source>
</evidence>
<gene>
    <name evidence="7" type="ORF">KP509_34G017800</name>
</gene>
<feature type="transmembrane region" description="Helical" evidence="5">
    <location>
        <begin position="42"/>
        <end position="65"/>
    </location>
</feature>
<evidence type="ECO:0000256" key="5">
    <source>
        <dbReference type="SAM" id="Phobius"/>
    </source>
</evidence>
<dbReference type="InterPro" id="IPR013083">
    <property type="entry name" value="Znf_RING/FYVE/PHD"/>
</dbReference>
<evidence type="ECO:0000256" key="3">
    <source>
        <dbReference type="ARBA" id="ARBA00022833"/>
    </source>
</evidence>
<proteinExistence type="predicted"/>
<keyword evidence="5" id="KW-0472">Membrane</keyword>
<evidence type="ECO:0000256" key="2">
    <source>
        <dbReference type="ARBA" id="ARBA00022771"/>
    </source>
</evidence>
<keyword evidence="1" id="KW-0479">Metal-binding</keyword>
<dbReference type="PROSITE" id="PS50089">
    <property type="entry name" value="ZF_RING_2"/>
    <property type="match status" value="1"/>
</dbReference>
<dbReference type="EMBL" id="CM035439">
    <property type="protein sequence ID" value="KAH7283650.1"/>
    <property type="molecule type" value="Genomic_DNA"/>
</dbReference>
<evidence type="ECO:0000256" key="4">
    <source>
        <dbReference type="PROSITE-ProRule" id="PRU00175"/>
    </source>
</evidence>
<sequence>MLCIRRNFHSTDLMAFINHESLAPAPSYNNIQAKTHGPGGPIYTVFITISLILLLVCALGMHFLIKCALRCAIARSSETEFRRQSASRILAQEKRSPVIELALLPVFVFHKSQYMSSSAQPSVSSYNSSLTSQSKTAAFSSLSSTWTSALDPAATFALTSSSSSASFSPPSSASVKACADESQSTTMSHPAPPLFREDSGCPICISSFKDGQKIRVLPMCGHGFHLSCVDAWLSSHPSCPTCRLDLSDFFANPPLNHAATYPTINLGNPIHRLFTMNSNPRRNHSIALELGLASSQLSNFMRTQFSNHPSTNPNPISPETSNGIHINLLCPQT</sequence>
<dbReference type="Gene3D" id="3.30.40.10">
    <property type="entry name" value="Zinc/RING finger domain, C3HC4 (zinc finger)"/>
    <property type="match status" value="1"/>
</dbReference>
<dbReference type="InterPro" id="IPR052788">
    <property type="entry name" value="RING-type_E3_ligase_ATL"/>
</dbReference>
<dbReference type="PANTHER" id="PTHR45798">
    <property type="entry name" value="RING-H2 FINGER PROTEIN ATL61-RELATED-RELATED"/>
    <property type="match status" value="1"/>
</dbReference>
<evidence type="ECO:0000313" key="7">
    <source>
        <dbReference type="EMBL" id="KAH7283650.1"/>
    </source>
</evidence>
<feature type="domain" description="RING-type" evidence="6">
    <location>
        <begin position="201"/>
        <end position="243"/>
    </location>
</feature>
<dbReference type="SUPFAM" id="SSF57850">
    <property type="entry name" value="RING/U-box"/>
    <property type="match status" value="1"/>
</dbReference>
<evidence type="ECO:0000256" key="1">
    <source>
        <dbReference type="ARBA" id="ARBA00022723"/>
    </source>
</evidence>
<keyword evidence="8" id="KW-1185">Reference proteome</keyword>
<dbReference type="GO" id="GO:0008270">
    <property type="term" value="F:zinc ion binding"/>
    <property type="evidence" value="ECO:0007669"/>
    <property type="project" value="UniProtKB-KW"/>
</dbReference>
<accession>A0A8T2QJ88</accession>
<evidence type="ECO:0000259" key="6">
    <source>
        <dbReference type="PROSITE" id="PS50089"/>
    </source>
</evidence>
<keyword evidence="2 4" id="KW-0863">Zinc-finger</keyword>
<keyword evidence="3" id="KW-0862">Zinc</keyword>
<dbReference type="PANTHER" id="PTHR45798:SF58">
    <property type="entry name" value="RING-H2 FINGER PROTEIN ATL79"/>
    <property type="match status" value="1"/>
</dbReference>
<protein>
    <recommendedName>
        <fullName evidence="6">RING-type domain-containing protein</fullName>
    </recommendedName>
</protein>
<reference evidence="7" key="1">
    <citation type="submission" date="2021-08" db="EMBL/GenBank/DDBJ databases">
        <title>WGS assembly of Ceratopteris richardii.</title>
        <authorList>
            <person name="Marchant D.B."/>
            <person name="Chen G."/>
            <person name="Jenkins J."/>
            <person name="Shu S."/>
            <person name="Leebens-Mack J."/>
            <person name="Grimwood J."/>
            <person name="Schmutz J."/>
            <person name="Soltis P."/>
            <person name="Soltis D."/>
            <person name="Chen Z.-H."/>
        </authorList>
    </citation>
    <scope>NUCLEOTIDE SEQUENCE</scope>
    <source>
        <strain evidence="7">Whitten #5841</strain>
        <tissue evidence="7">Leaf</tissue>
    </source>
</reference>
<dbReference type="Proteomes" id="UP000825935">
    <property type="component" value="Chromosome 34"/>
</dbReference>
<dbReference type="InterPro" id="IPR001841">
    <property type="entry name" value="Znf_RING"/>
</dbReference>
<dbReference type="Pfam" id="PF13639">
    <property type="entry name" value="zf-RING_2"/>
    <property type="match status" value="1"/>
</dbReference>